<feature type="transmembrane region" description="Helical" evidence="1">
    <location>
        <begin position="20"/>
        <end position="42"/>
    </location>
</feature>
<comment type="caution">
    <text evidence="2">The sequence shown here is derived from an EMBL/GenBank/DDBJ whole genome shotgun (WGS) entry which is preliminary data.</text>
</comment>
<reference evidence="3" key="1">
    <citation type="journal article" date="2019" name="Int. J. Syst. Evol. Microbiol.">
        <title>The Global Catalogue of Microorganisms (GCM) 10K type strain sequencing project: providing services to taxonomists for standard genome sequencing and annotation.</title>
        <authorList>
            <consortium name="The Broad Institute Genomics Platform"/>
            <consortium name="The Broad Institute Genome Sequencing Center for Infectious Disease"/>
            <person name="Wu L."/>
            <person name="Ma J."/>
        </authorList>
    </citation>
    <scope>NUCLEOTIDE SEQUENCE [LARGE SCALE GENOMIC DNA]</scope>
    <source>
        <strain evidence="3">JCM 17338</strain>
    </source>
</reference>
<keyword evidence="3" id="KW-1185">Reference proteome</keyword>
<protein>
    <submittedName>
        <fullName evidence="2">YoaK family protein</fullName>
    </submittedName>
</protein>
<name>A0ABP7Q7R6_9SPHI</name>
<feature type="transmembrane region" description="Helical" evidence="1">
    <location>
        <begin position="62"/>
        <end position="88"/>
    </location>
</feature>
<dbReference type="PANTHER" id="PTHR37314">
    <property type="entry name" value="SLR0142 PROTEIN"/>
    <property type="match status" value="1"/>
</dbReference>
<feature type="transmembrane region" description="Helical" evidence="1">
    <location>
        <begin position="183"/>
        <end position="201"/>
    </location>
</feature>
<evidence type="ECO:0000313" key="2">
    <source>
        <dbReference type="EMBL" id="GAA3977683.1"/>
    </source>
</evidence>
<keyword evidence="1" id="KW-0812">Transmembrane</keyword>
<dbReference type="RefSeq" id="WP_344768719.1">
    <property type="nucleotide sequence ID" value="NZ_BAABAK010000016.1"/>
</dbReference>
<evidence type="ECO:0000256" key="1">
    <source>
        <dbReference type="SAM" id="Phobius"/>
    </source>
</evidence>
<accession>A0ABP7Q7R6</accession>
<sequence>MKQSIHRSSLANQVRLQERLAIFLALIAGYVDATGFVKWKTYVSFMSGNTTQLGAGLSSQSLVILITTLTVISSFLIGIYLGTCLFLCKMLKVKLLSFYVVAGILMIYTIIAYFYSINNISSVAIIGFSMGIMNTIITSVGNQKVNTDFVTGTLTSLARNTALLSMTNDVAEREEYKSNAIHLLLLWISFLSGAIFGPIMLGDFGNWTLAFQQRSY</sequence>
<feature type="transmembrane region" description="Helical" evidence="1">
    <location>
        <begin position="95"/>
        <end position="114"/>
    </location>
</feature>
<dbReference type="Pfam" id="PF06912">
    <property type="entry name" value="DUF1275"/>
    <property type="match status" value="1"/>
</dbReference>
<gene>
    <name evidence="2" type="ORF">GCM10022246_32470</name>
</gene>
<evidence type="ECO:0000313" key="3">
    <source>
        <dbReference type="Proteomes" id="UP001501081"/>
    </source>
</evidence>
<keyword evidence="1" id="KW-1133">Transmembrane helix</keyword>
<feature type="transmembrane region" description="Helical" evidence="1">
    <location>
        <begin position="120"/>
        <end position="137"/>
    </location>
</feature>
<proteinExistence type="predicted"/>
<dbReference type="EMBL" id="BAABAK010000016">
    <property type="protein sequence ID" value="GAA3977683.1"/>
    <property type="molecule type" value="Genomic_DNA"/>
</dbReference>
<dbReference type="PANTHER" id="PTHR37314:SF4">
    <property type="entry name" value="UPF0700 TRANSMEMBRANE PROTEIN YOAK"/>
    <property type="match status" value="1"/>
</dbReference>
<dbReference type="InterPro" id="IPR010699">
    <property type="entry name" value="DUF1275"/>
</dbReference>
<dbReference type="Proteomes" id="UP001501081">
    <property type="component" value="Unassembled WGS sequence"/>
</dbReference>
<organism evidence="2 3">
    <name type="scientific">Pedobacter ginsengiterrae</name>
    <dbReference type="NCBI Taxonomy" id="871696"/>
    <lineage>
        <taxon>Bacteria</taxon>
        <taxon>Pseudomonadati</taxon>
        <taxon>Bacteroidota</taxon>
        <taxon>Sphingobacteriia</taxon>
        <taxon>Sphingobacteriales</taxon>
        <taxon>Sphingobacteriaceae</taxon>
        <taxon>Pedobacter</taxon>
    </lineage>
</organism>
<keyword evidence="1" id="KW-0472">Membrane</keyword>